<accession>A0A8B6G7U3</accession>
<keyword evidence="1" id="KW-0732">Signal</keyword>
<dbReference type="AlphaFoldDB" id="A0A8B6G7U3"/>
<dbReference type="PANTHER" id="PTHR46534:SF1">
    <property type="entry name" value="IGGFC-BINDING PROTEIN N-TERMINAL DOMAIN-CONTAINING PROTEIN"/>
    <property type="match status" value="1"/>
</dbReference>
<evidence type="ECO:0000259" key="2">
    <source>
        <dbReference type="Pfam" id="PF17517"/>
    </source>
</evidence>
<name>A0A8B6G7U3_MYTGA</name>
<reference evidence="3" key="1">
    <citation type="submission" date="2018-11" db="EMBL/GenBank/DDBJ databases">
        <authorList>
            <person name="Alioto T."/>
            <person name="Alioto T."/>
        </authorList>
    </citation>
    <scope>NUCLEOTIDE SEQUENCE</scope>
</reference>
<feature type="domain" description="IgGFc-binding protein N-terminal" evidence="2">
    <location>
        <begin position="331"/>
        <end position="624"/>
    </location>
</feature>
<organism evidence="3 4">
    <name type="scientific">Mytilus galloprovincialis</name>
    <name type="common">Mediterranean mussel</name>
    <dbReference type="NCBI Taxonomy" id="29158"/>
    <lineage>
        <taxon>Eukaryota</taxon>
        <taxon>Metazoa</taxon>
        <taxon>Spiralia</taxon>
        <taxon>Lophotrochozoa</taxon>
        <taxon>Mollusca</taxon>
        <taxon>Bivalvia</taxon>
        <taxon>Autobranchia</taxon>
        <taxon>Pteriomorphia</taxon>
        <taxon>Mytilida</taxon>
        <taxon>Mytiloidea</taxon>
        <taxon>Mytilidae</taxon>
        <taxon>Mytilinae</taxon>
        <taxon>Mytilus</taxon>
    </lineage>
</organism>
<comment type="caution">
    <text evidence="3">The sequence shown here is derived from an EMBL/GenBank/DDBJ whole genome shotgun (WGS) entry which is preliminary data.</text>
</comment>
<dbReference type="Proteomes" id="UP000596742">
    <property type="component" value="Unassembled WGS sequence"/>
</dbReference>
<gene>
    <name evidence="3" type="ORF">MGAL_10B043292</name>
</gene>
<evidence type="ECO:0000313" key="3">
    <source>
        <dbReference type="EMBL" id="VDI60038.1"/>
    </source>
</evidence>
<dbReference type="EMBL" id="UYJE01007992">
    <property type="protein sequence ID" value="VDI60038.1"/>
    <property type="molecule type" value="Genomic_DNA"/>
</dbReference>
<dbReference type="CDD" id="cd00117">
    <property type="entry name" value="TFP"/>
    <property type="match status" value="1"/>
</dbReference>
<evidence type="ECO:0000313" key="4">
    <source>
        <dbReference type="Proteomes" id="UP000596742"/>
    </source>
</evidence>
<feature type="chain" id="PRO_5032341886" description="IgGFc-binding protein N-terminal domain-containing protein" evidence="1">
    <location>
        <begin position="24"/>
        <end position="641"/>
    </location>
</feature>
<keyword evidence="4" id="KW-1185">Reference proteome</keyword>
<protein>
    <recommendedName>
        <fullName evidence="2">IgGFc-binding protein N-terminal domain-containing protein</fullName>
    </recommendedName>
</protein>
<dbReference type="InterPro" id="IPR045860">
    <property type="entry name" value="Snake_toxin-like_sf"/>
</dbReference>
<dbReference type="Pfam" id="PF17517">
    <property type="entry name" value="IgGFc_binding"/>
    <property type="match status" value="1"/>
</dbReference>
<dbReference type="OrthoDB" id="6117025at2759"/>
<dbReference type="PANTHER" id="PTHR46534">
    <property type="entry name" value="IGGFC_BINDING DOMAIN-CONTAINING PROTEIN"/>
    <property type="match status" value="1"/>
</dbReference>
<dbReference type="InterPro" id="IPR035234">
    <property type="entry name" value="IgGFc-bd_N"/>
</dbReference>
<proteinExistence type="predicted"/>
<evidence type="ECO:0000256" key="1">
    <source>
        <dbReference type="SAM" id="SignalP"/>
    </source>
</evidence>
<feature type="signal peptide" evidence="1">
    <location>
        <begin position="1"/>
        <end position="23"/>
    </location>
</feature>
<sequence>MSSILQRMCIWLCCAIITSIANGHICYNCADISHPRFCNHVEQCNIGQVCSLKRVVDIYGETSFNQGCTTIKLCQAKMSLNETGKCTHCCSSDLCNSDGCGEQAPKHQNGTLCYQCDGKLQSESCQKVTFCGYDEMCHISEESWNGEIIYRSGCKDNSKCASEQYPYPILGRRNYRTMKRVRCCNFNLCNELFQSQTLTIQPVKPDNTASVITAEASTYTTKGYSTTPVLHTDSQATDFILLFPDSKYYEHAQPKVFLTSSDSEVLSAFEFGSHANQKFSLIRDKTEYFLDENVLMTDGLKQAGLQLYGRYIASVYGFILNPPYYQHHYSDGYLAIPTRYLGTTYIINSFQNINSRNVITLSPTKSYTSVTVNLKISLGFVKYNNKQYVNGDNITVIVNKYETFQISLNATSDLTGTMVISSDPIAVVSGSKCDNTSYNIECNPMIEMVLPIDQLDIAYIIPYINIRPDSVVRLLSVNDTLVTVQSKYSNNVTRQIKGRQFYDFPHKEVSCVTASDDISVIIYPQTFSNEKGDAFMMTIPGINQYLPYYHFVVPEGFLSYISITVIAAEFNDFLLDGHTVISADKVYTLVSGMFNYSSFTKPISSGEHTLKHRSGMIFGLWVYGSVGYDAYGYPAGIAFRQ</sequence>
<dbReference type="SUPFAM" id="SSF57302">
    <property type="entry name" value="Snake toxin-like"/>
    <property type="match status" value="1"/>
</dbReference>